<dbReference type="Proteomes" id="UP001443914">
    <property type="component" value="Unassembled WGS sequence"/>
</dbReference>
<evidence type="ECO:0000256" key="5">
    <source>
        <dbReference type="ARBA" id="ARBA00022729"/>
    </source>
</evidence>
<comment type="similarity">
    <text evidence="2 7">Belongs to the plant cysteine rich small secretory peptide family. Epidermal patterning factor subfamily.</text>
</comment>
<reference evidence="8" key="1">
    <citation type="submission" date="2024-03" db="EMBL/GenBank/DDBJ databases">
        <title>WGS assembly of Saponaria officinalis var. Norfolk2.</title>
        <authorList>
            <person name="Jenkins J."/>
            <person name="Shu S."/>
            <person name="Grimwood J."/>
            <person name="Barry K."/>
            <person name="Goodstein D."/>
            <person name="Schmutz J."/>
            <person name="Leebens-Mack J."/>
            <person name="Osbourn A."/>
        </authorList>
    </citation>
    <scope>NUCLEOTIDE SEQUENCE [LARGE SCALE GENOMIC DNA]</scope>
    <source>
        <strain evidence="8">JIC</strain>
    </source>
</reference>
<dbReference type="EMBL" id="JBDFQZ010000011">
    <property type="protein sequence ID" value="KAK9677208.1"/>
    <property type="molecule type" value="Genomic_DNA"/>
</dbReference>
<dbReference type="GO" id="GO:0005576">
    <property type="term" value="C:extracellular region"/>
    <property type="evidence" value="ECO:0007669"/>
    <property type="project" value="UniProtKB-SubCell"/>
</dbReference>
<comment type="subcellular location">
    <subcellularLocation>
        <location evidence="1 7">Secreted</location>
    </subcellularLocation>
</comment>
<evidence type="ECO:0000256" key="4">
    <source>
        <dbReference type="ARBA" id="ARBA00022525"/>
    </source>
</evidence>
<evidence type="ECO:0000256" key="7">
    <source>
        <dbReference type="RuleBase" id="RU367102"/>
    </source>
</evidence>
<keyword evidence="4 7" id="KW-0964">Secreted</keyword>
<keyword evidence="9" id="KW-1185">Reference proteome</keyword>
<sequence length="122" mass="13971">MASSRRSQHELIKLVMTFIFILCLTLTSSKSDDDERSSNKEKSQKLVLGSKPPTCVNKCLSCKPCIATLVVHTHHQVKSIFFSKNNYEFITSNNLNDYGDNNHDSYYLMSWKCKCGNKLFQP</sequence>
<dbReference type="PANTHER" id="PTHR33109:SF60">
    <property type="entry name" value="EPIDERMAL PATTERNING FACTOR-LIKE PROTEIN 8"/>
    <property type="match status" value="1"/>
</dbReference>
<accession>A0AAW1HLU5</accession>
<comment type="caution">
    <text evidence="8">The sequence shown here is derived from an EMBL/GenBank/DDBJ whole genome shotgun (WGS) entry which is preliminary data.</text>
</comment>
<keyword evidence="3 7" id="KW-0217">Developmental protein</keyword>
<protein>
    <recommendedName>
        <fullName evidence="7">Epidermal patterning factor-like protein</fullName>
    </recommendedName>
</protein>
<keyword evidence="6" id="KW-1015">Disulfide bond</keyword>
<gene>
    <name evidence="8" type="ORF">RND81_11G128100</name>
</gene>
<dbReference type="InterPro" id="IPR039455">
    <property type="entry name" value="EPFL"/>
</dbReference>
<name>A0AAW1HLU5_SAPOF</name>
<keyword evidence="5 7" id="KW-0732">Signal</keyword>
<dbReference type="AlphaFoldDB" id="A0AAW1HLU5"/>
<organism evidence="8 9">
    <name type="scientific">Saponaria officinalis</name>
    <name type="common">Common soapwort</name>
    <name type="synonym">Lychnis saponaria</name>
    <dbReference type="NCBI Taxonomy" id="3572"/>
    <lineage>
        <taxon>Eukaryota</taxon>
        <taxon>Viridiplantae</taxon>
        <taxon>Streptophyta</taxon>
        <taxon>Embryophyta</taxon>
        <taxon>Tracheophyta</taxon>
        <taxon>Spermatophyta</taxon>
        <taxon>Magnoliopsida</taxon>
        <taxon>eudicotyledons</taxon>
        <taxon>Gunneridae</taxon>
        <taxon>Pentapetalae</taxon>
        <taxon>Caryophyllales</taxon>
        <taxon>Caryophyllaceae</taxon>
        <taxon>Caryophylleae</taxon>
        <taxon>Saponaria</taxon>
    </lineage>
</organism>
<evidence type="ECO:0000256" key="3">
    <source>
        <dbReference type="ARBA" id="ARBA00022473"/>
    </source>
</evidence>
<dbReference type="Pfam" id="PF17181">
    <property type="entry name" value="EPF"/>
    <property type="match status" value="1"/>
</dbReference>
<feature type="chain" id="PRO_5043104857" description="Epidermal patterning factor-like protein" evidence="7">
    <location>
        <begin position="32"/>
        <end position="122"/>
    </location>
</feature>
<comment type="function">
    <text evidence="7">Controls stomatal patterning.</text>
</comment>
<feature type="signal peptide" evidence="7">
    <location>
        <begin position="1"/>
        <end position="31"/>
    </location>
</feature>
<evidence type="ECO:0000313" key="9">
    <source>
        <dbReference type="Proteomes" id="UP001443914"/>
    </source>
</evidence>
<proteinExistence type="inferred from homology"/>
<dbReference type="GO" id="GO:0010052">
    <property type="term" value="P:guard cell differentiation"/>
    <property type="evidence" value="ECO:0007669"/>
    <property type="project" value="UniProtKB-UniRule"/>
</dbReference>
<dbReference type="PANTHER" id="PTHR33109">
    <property type="entry name" value="EPIDERMAL PATTERNING FACTOR-LIKE PROTEIN 4"/>
    <property type="match status" value="1"/>
</dbReference>
<evidence type="ECO:0000256" key="1">
    <source>
        <dbReference type="ARBA" id="ARBA00004613"/>
    </source>
</evidence>
<evidence type="ECO:0000256" key="6">
    <source>
        <dbReference type="ARBA" id="ARBA00023157"/>
    </source>
</evidence>
<evidence type="ECO:0000313" key="8">
    <source>
        <dbReference type="EMBL" id="KAK9677208.1"/>
    </source>
</evidence>
<evidence type="ECO:0000256" key="2">
    <source>
        <dbReference type="ARBA" id="ARBA00008127"/>
    </source>
</evidence>